<comment type="subcellular location">
    <subcellularLocation>
        <location evidence="1">Membrane</location>
        <topology evidence="1">Multi-pass membrane protein</topology>
    </subcellularLocation>
</comment>
<dbReference type="AlphaFoldDB" id="A0A084B2W6"/>
<dbReference type="Proteomes" id="UP000028045">
    <property type="component" value="Unassembled WGS sequence"/>
</dbReference>
<keyword evidence="4 6" id="KW-0472">Membrane</keyword>
<keyword evidence="2 6" id="KW-0812">Transmembrane</keyword>
<protein>
    <recommendedName>
        <fullName evidence="7">Rhodopsin domain-containing protein</fullName>
    </recommendedName>
</protein>
<sequence length="388" mass="43852">MAEQVASPGRMGPGVPYESFVGAIWGMLSFATLMIAVRLYSRFHGSGRFYLDDGFVLFAYAMSLSTAVLWQWTVSDMYRVLMYAATAPAAPLPSTAPNGPPSQDTLDIFDMQLRWLRVCLVVELFFYTGLTSVKLAFLFFFRRLGQNAHNLRYLWWPNLLFTLAVYLVCIGTVQYECLVGSLQRINGWCNTEPAIYFTTVTLQVNAALDVISDLFSNSPSPFVFPRTMANELHRKWPKKLAIMSLLSLSVVTMAIAIVRAVDITRTKWATGQNDPTYLWLWSAIEPCVAVSCLSAFPQLFVHSSRSTKPVFTPSETYKKIMSRFRSKEPEASNNIWTDLATISRADGPDYDRGPYQEAVTPVNSHDSERYVLYPVRTTETKADFQLEM</sequence>
<evidence type="ECO:0000256" key="4">
    <source>
        <dbReference type="ARBA" id="ARBA00023136"/>
    </source>
</evidence>
<evidence type="ECO:0000256" key="6">
    <source>
        <dbReference type="SAM" id="Phobius"/>
    </source>
</evidence>
<evidence type="ECO:0000259" key="7">
    <source>
        <dbReference type="Pfam" id="PF20684"/>
    </source>
</evidence>
<dbReference type="EMBL" id="KL648132">
    <property type="protein sequence ID" value="KEY71895.1"/>
    <property type="molecule type" value="Genomic_DNA"/>
</dbReference>
<evidence type="ECO:0000256" key="1">
    <source>
        <dbReference type="ARBA" id="ARBA00004141"/>
    </source>
</evidence>
<dbReference type="PANTHER" id="PTHR33048">
    <property type="entry name" value="PTH11-LIKE INTEGRAL MEMBRANE PROTEIN (AFU_ORTHOLOGUE AFUA_5G11245)"/>
    <property type="match status" value="1"/>
</dbReference>
<reference evidence="8 9" key="1">
    <citation type="journal article" date="2014" name="BMC Genomics">
        <title>Comparative genome sequencing reveals chemotype-specific gene clusters in the toxigenic black mold Stachybotrys.</title>
        <authorList>
            <person name="Semeiks J."/>
            <person name="Borek D."/>
            <person name="Otwinowski Z."/>
            <person name="Grishin N.V."/>
        </authorList>
    </citation>
    <scope>NUCLEOTIDE SEQUENCE [LARGE SCALE GENOMIC DNA]</scope>
    <source>
        <strain evidence="9">CBS 109288 / IBT 7711</strain>
    </source>
</reference>
<name>A0A084B2W6_STACB</name>
<evidence type="ECO:0000256" key="3">
    <source>
        <dbReference type="ARBA" id="ARBA00022989"/>
    </source>
</evidence>
<feature type="transmembrane region" description="Helical" evidence="6">
    <location>
        <begin position="53"/>
        <end position="72"/>
    </location>
</feature>
<feature type="transmembrane region" description="Helical" evidence="6">
    <location>
        <begin position="20"/>
        <end position="41"/>
    </location>
</feature>
<dbReference type="HOGENOM" id="CLU_662360_0_0_1"/>
<dbReference type="PANTHER" id="PTHR33048:SF47">
    <property type="entry name" value="INTEGRAL MEMBRANE PROTEIN-RELATED"/>
    <property type="match status" value="1"/>
</dbReference>
<feature type="transmembrane region" description="Helical" evidence="6">
    <location>
        <begin position="115"/>
        <end position="141"/>
    </location>
</feature>
<proteinExistence type="inferred from homology"/>
<dbReference type="OrthoDB" id="444631at2759"/>
<evidence type="ECO:0000256" key="2">
    <source>
        <dbReference type="ARBA" id="ARBA00022692"/>
    </source>
</evidence>
<dbReference type="Pfam" id="PF20684">
    <property type="entry name" value="Fung_rhodopsin"/>
    <property type="match status" value="1"/>
</dbReference>
<accession>A0A084B2W6</accession>
<keyword evidence="3 6" id="KW-1133">Transmembrane helix</keyword>
<dbReference type="InterPro" id="IPR049326">
    <property type="entry name" value="Rhodopsin_dom_fungi"/>
</dbReference>
<evidence type="ECO:0000313" key="8">
    <source>
        <dbReference type="EMBL" id="KEY71895.1"/>
    </source>
</evidence>
<evidence type="ECO:0000256" key="5">
    <source>
        <dbReference type="ARBA" id="ARBA00038359"/>
    </source>
</evidence>
<feature type="transmembrane region" description="Helical" evidence="6">
    <location>
        <begin position="153"/>
        <end position="175"/>
    </location>
</feature>
<dbReference type="InterPro" id="IPR052337">
    <property type="entry name" value="SAT4-like"/>
</dbReference>
<keyword evidence="9" id="KW-1185">Reference proteome</keyword>
<feature type="domain" description="Rhodopsin" evidence="7">
    <location>
        <begin position="37"/>
        <end position="294"/>
    </location>
</feature>
<evidence type="ECO:0000313" key="9">
    <source>
        <dbReference type="Proteomes" id="UP000028045"/>
    </source>
</evidence>
<dbReference type="GO" id="GO:0016020">
    <property type="term" value="C:membrane"/>
    <property type="evidence" value="ECO:0007669"/>
    <property type="project" value="UniProtKB-SubCell"/>
</dbReference>
<feature type="transmembrane region" description="Helical" evidence="6">
    <location>
        <begin position="236"/>
        <end position="258"/>
    </location>
</feature>
<comment type="similarity">
    <text evidence="5">Belongs to the SAT4 family.</text>
</comment>
<organism evidence="8 9">
    <name type="scientific">Stachybotrys chartarum (strain CBS 109288 / IBT 7711)</name>
    <name type="common">Toxic black mold</name>
    <name type="synonym">Stilbospora chartarum</name>
    <dbReference type="NCBI Taxonomy" id="1280523"/>
    <lineage>
        <taxon>Eukaryota</taxon>
        <taxon>Fungi</taxon>
        <taxon>Dikarya</taxon>
        <taxon>Ascomycota</taxon>
        <taxon>Pezizomycotina</taxon>
        <taxon>Sordariomycetes</taxon>
        <taxon>Hypocreomycetidae</taxon>
        <taxon>Hypocreales</taxon>
        <taxon>Stachybotryaceae</taxon>
        <taxon>Stachybotrys</taxon>
    </lineage>
</organism>
<gene>
    <name evidence="8" type="ORF">S7711_09955</name>
</gene>